<name>A0A561UBK5_9ACTN</name>
<dbReference type="EMBL" id="VIWT01000001">
    <property type="protein sequence ID" value="TWF96719.1"/>
    <property type="molecule type" value="Genomic_DNA"/>
</dbReference>
<feature type="domain" description="SnoaL-like" evidence="1">
    <location>
        <begin position="10"/>
        <end position="114"/>
    </location>
</feature>
<proteinExistence type="predicted"/>
<dbReference type="RefSeq" id="WP_145903032.1">
    <property type="nucleotide sequence ID" value="NZ_BAAAMZ010000004.1"/>
</dbReference>
<gene>
    <name evidence="2" type="ORF">FHX73_11491</name>
</gene>
<organism evidence="2 3">
    <name type="scientific">Kitasatospora viridis</name>
    <dbReference type="NCBI Taxonomy" id="281105"/>
    <lineage>
        <taxon>Bacteria</taxon>
        <taxon>Bacillati</taxon>
        <taxon>Actinomycetota</taxon>
        <taxon>Actinomycetes</taxon>
        <taxon>Kitasatosporales</taxon>
        <taxon>Streptomycetaceae</taxon>
        <taxon>Kitasatospora</taxon>
    </lineage>
</organism>
<dbReference type="Proteomes" id="UP000317940">
    <property type="component" value="Unassembled WGS sequence"/>
</dbReference>
<dbReference type="Gene3D" id="3.10.450.50">
    <property type="match status" value="1"/>
</dbReference>
<dbReference type="OrthoDB" id="119146at2"/>
<keyword evidence="3" id="KW-1185">Reference proteome</keyword>
<comment type="caution">
    <text evidence="2">The sequence shown here is derived from an EMBL/GenBank/DDBJ whole genome shotgun (WGS) entry which is preliminary data.</text>
</comment>
<reference evidence="2 3" key="1">
    <citation type="submission" date="2019-06" db="EMBL/GenBank/DDBJ databases">
        <title>Sequencing the genomes of 1000 actinobacteria strains.</title>
        <authorList>
            <person name="Klenk H.-P."/>
        </authorList>
    </citation>
    <scope>NUCLEOTIDE SEQUENCE [LARGE SCALE GENOMIC DNA]</scope>
    <source>
        <strain evidence="2 3">DSM 44826</strain>
    </source>
</reference>
<dbReference type="SUPFAM" id="SSF54427">
    <property type="entry name" value="NTF2-like"/>
    <property type="match status" value="1"/>
</dbReference>
<sequence length="130" mass="13892">MTFPAMPAAVSQFFDASQRADADAWADSFAPDALFHDPVGTEPLRGREAIREFIAGVLPNFAPFLGLTPLEAHTVGGFTAVSWRGAAVSLDGRPVNWSGINVYELDPASGLIREAKAYFNHAVFAAQLVA</sequence>
<dbReference type="InterPro" id="IPR032710">
    <property type="entry name" value="NTF2-like_dom_sf"/>
</dbReference>
<protein>
    <submittedName>
        <fullName evidence="2">Steroid delta-isomerase</fullName>
    </submittedName>
</protein>
<dbReference type="InterPro" id="IPR037401">
    <property type="entry name" value="SnoaL-like"/>
</dbReference>
<dbReference type="AlphaFoldDB" id="A0A561UBK5"/>
<accession>A0A561UBK5</accession>
<keyword evidence="2" id="KW-0413">Isomerase</keyword>
<evidence type="ECO:0000313" key="2">
    <source>
        <dbReference type="EMBL" id="TWF96719.1"/>
    </source>
</evidence>
<evidence type="ECO:0000313" key="3">
    <source>
        <dbReference type="Proteomes" id="UP000317940"/>
    </source>
</evidence>
<evidence type="ECO:0000259" key="1">
    <source>
        <dbReference type="Pfam" id="PF12680"/>
    </source>
</evidence>
<dbReference type="GO" id="GO:0016853">
    <property type="term" value="F:isomerase activity"/>
    <property type="evidence" value="ECO:0007669"/>
    <property type="project" value="UniProtKB-KW"/>
</dbReference>
<dbReference type="Pfam" id="PF12680">
    <property type="entry name" value="SnoaL_2"/>
    <property type="match status" value="1"/>
</dbReference>